<dbReference type="SUPFAM" id="SSF88946">
    <property type="entry name" value="Sigma2 domain of RNA polymerase sigma factors"/>
    <property type="match status" value="1"/>
</dbReference>
<sequence length="178" mass="20497">MDLKATIHHCKAGNRNAQKAIFDLFSKPFLRLGFRYLNDRQYAEDACLEAFTLIFEGFKTFQYQSDAQTEAWMKRIVVNQSLKLLRRNRSFLIQALDAEKDIEATDVGIEEDMSGREILDLITSLPDGYRAVFNLYVIEGYSHTEIADILNITEGTSRSQLFKAKMLLKKTLTMKKVV</sequence>
<dbReference type="PANTHER" id="PTHR43133">
    <property type="entry name" value="RNA POLYMERASE ECF-TYPE SIGMA FACTO"/>
    <property type="match status" value="1"/>
</dbReference>
<evidence type="ECO:0000313" key="8">
    <source>
        <dbReference type="Proteomes" id="UP000293162"/>
    </source>
</evidence>
<dbReference type="EMBL" id="SEWF01000065">
    <property type="protein sequence ID" value="RYU92931.1"/>
    <property type="molecule type" value="Genomic_DNA"/>
</dbReference>
<dbReference type="AlphaFoldDB" id="A0A4Q5LTI6"/>
<dbReference type="GO" id="GO:0006352">
    <property type="term" value="P:DNA-templated transcription initiation"/>
    <property type="evidence" value="ECO:0007669"/>
    <property type="project" value="InterPro"/>
</dbReference>
<keyword evidence="4" id="KW-0804">Transcription</keyword>
<dbReference type="Proteomes" id="UP000293162">
    <property type="component" value="Unassembled WGS sequence"/>
</dbReference>
<evidence type="ECO:0000256" key="1">
    <source>
        <dbReference type="ARBA" id="ARBA00010641"/>
    </source>
</evidence>
<accession>A0A4Q5LTI6</accession>
<reference evidence="7 8" key="1">
    <citation type="submission" date="2019-02" db="EMBL/GenBank/DDBJ databases">
        <title>Bacterial novel species Emticicia sp. 17J42-9 isolated from soil.</title>
        <authorList>
            <person name="Jung H.-Y."/>
        </authorList>
    </citation>
    <scope>NUCLEOTIDE SEQUENCE [LARGE SCALE GENOMIC DNA]</scope>
    <source>
        <strain evidence="7 8">17J42-9</strain>
    </source>
</reference>
<gene>
    <name evidence="7" type="ORF">EWM59_24680</name>
</gene>
<dbReference type="RefSeq" id="WP_130023913.1">
    <property type="nucleotide sequence ID" value="NZ_SEWF01000065.1"/>
</dbReference>
<keyword evidence="2" id="KW-0805">Transcription regulation</keyword>
<dbReference type="CDD" id="cd06171">
    <property type="entry name" value="Sigma70_r4"/>
    <property type="match status" value="1"/>
</dbReference>
<keyword evidence="8" id="KW-1185">Reference proteome</keyword>
<dbReference type="Pfam" id="PF08281">
    <property type="entry name" value="Sigma70_r4_2"/>
    <property type="match status" value="1"/>
</dbReference>
<feature type="domain" description="RNA polymerase sigma factor 70 region 4 type 2" evidence="6">
    <location>
        <begin position="116"/>
        <end position="167"/>
    </location>
</feature>
<feature type="domain" description="RNA polymerase sigma-70 region 2" evidence="5">
    <location>
        <begin position="30"/>
        <end position="89"/>
    </location>
</feature>
<dbReference type="Gene3D" id="1.10.1740.10">
    <property type="match status" value="1"/>
</dbReference>
<dbReference type="InterPro" id="IPR036388">
    <property type="entry name" value="WH-like_DNA-bd_sf"/>
</dbReference>
<comment type="caution">
    <text evidence="7">The sequence shown here is derived from an EMBL/GenBank/DDBJ whole genome shotgun (WGS) entry which is preliminary data.</text>
</comment>
<evidence type="ECO:0000256" key="3">
    <source>
        <dbReference type="ARBA" id="ARBA00023082"/>
    </source>
</evidence>
<evidence type="ECO:0000259" key="5">
    <source>
        <dbReference type="Pfam" id="PF04542"/>
    </source>
</evidence>
<proteinExistence type="inferred from homology"/>
<dbReference type="NCBIfam" id="TIGR02937">
    <property type="entry name" value="sigma70-ECF"/>
    <property type="match status" value="1"/>
</dbReference>
<dbReference type="InterPro" id="IPR014284">
    <property type="entry name" value="RNA_pol_sigma-70_dom"/>
</dbReference>
<dbReference type="Gene3D" id="1.10.10.10">
    <property type="entry name" value="Winged helix-like DNA-binding domain superfamily/Winged helix DNA-binding domain"/>
    <property type="match status" value="1"/>
</dbReference>
<keyword evidence="3" id="KW-0731">Sigma factor</keyword>
<dbReference type="InterPro" id="IPR007627">
    <property type="entry name" value="RNA_pol_sigma70_r2"/>
</dbReference>
<dbReference type="OrthoDB" id="1056775at2"/>
<evidence type="ECO:0000259" key="6">
    <source>
        <dbReference type="Pfam" id="PF08281"/>
    </source>
</evidence>
<dbReference type="GO" id="GO:0016987">
    <property type="term" value="F:sigma factor activity"/>
    <property type="evidence" value="ECO:0007669"/>
    <property type="project" value="UniProtKB-KW"/>
</dbReference>
<comment type="similarity">
    <text evidence="1">Belongs to the sigma-70 factor family. ECF subfamily.</text>
</comment>
<name>A0A4Q5LTI6_9BACT</name>
<dbReference type="InterPro" id="IPR013324">
    <property type="entry name" value="RNA_pol_sigma_r3/r4-like"/>
</dbReference>
<dbReference type="InterPro" id="IPR013249">
    <property type="entry name" value="RNA_pol_sigma70_r4_t2"/>
</dbReference>
<dbReference type="InterPro" id="IPR013325">
    <property type="entry name" value="RNA_pol_sigma_r2"/>
</dbReference>
<evidence type="ECO:0000256" key="2">
    <source>
        <dbReference type="ARBA" id="ARBA00023015"/>
    </source>
</evidence>
<protein>
    <submittedName>
        <fullName evidence="7">Sigma-70 family RNA polymerase sigma factor</fullName>
    </submittedName>
</protein>
<dbReference type="GO" id="GO:0003677">
    <property type="term" value="F:DNA binding"/>
    <property type="evidence" value="ECO:0007669"/>
    <property type="project" value="InterPro"/>
</dbReference>
<evidence type="ECO:0000256" key="4">
    <source>
        <dbReference type="ARBA" id="ARBA00023163"/>
    </source>
</evidence>
<organism evidence="7 8">
    <name type="scientific">Emticicia agri</name>
    <dbReference type="NCBI Taxonomy" id="2492393"/>
    <lineage>
        <taxon>Bacteria</taxon>
        <taxon>Pseudomonadati</taxon>
        <taxon>Bacteroidota</taxon>
        <taxon>Cytophagia</taxon>
        <taxon>Cytophagales</taxon>
        <taxon>Leadbetterellaceae</taxon>
        <taxon>Emticicia</taxon>
    </lineage>
</organism>
<dbReference type="PANTHER" id="PTHR43133:SF46">
    <property type="entry name" value="RNA POLYMERASE SIGMA-70 FACTOR ECF SUBFAMILY"/>
    <property type="match status" value="1"/>
</dbReference>
<dbReference type="SUPFAM" id="SSF88659">
    <property type="entry name" value="Sigma3 and sigma4 domains of RNA polymerase sigma factors"/>
    <property type="match status" value="1"/>
</dbReference>
<dbReference type="InterPro" id="IPR039425">
    <property type="entry name" value="RNA_pol_sigma-70-like"/>
</dbReference>
<evidence type="ECO:0000313" key="7">
    <source>
        <dbReference type="EMBL" id="RYU92931.1"/>
    </source>
</evidence>
<dbReference type="Pfam" id="PF04542">
    <property type="entry name" value="Sigma70_r2"/>
    <property type="match status" value="1"/>
</dbReference>